<evidence type="ECO:0000313" key="3">
    <source>
        <dbReference type="Proteomes" id="UP000019184"/>
    </source>
</evidence>
<evidence type="ECO:0000313" key="2">
    <source>
        <dbReference type="EMBL" id="CDH45567.1"/>
    </source>
</evidence>
<keyword evidence="3" id="KW-1185">Reference proteome</keyword>
<evidence type="ECO:0000256" key="1">
    <source>
        <dbReference type="SAM" id="Phobius"/>
    </source>
</evidence>
<dbReference type="AlphaFoldDB" id="A0A7U7GCE5"/>
<gene>
    <name evidence="2" type="ORF">BN874_2590007</name>
</gene>
<name>A0A7U7GCE5_9GAMM</name>
<comment type="caution">
    <text evidence="2">The sequence shown here is derived from an EMBL/GenBank/DDBJ whole genome shotgun (WGS) entry which is preliminary data.</text>
</comment>
<reference evidence="2 3" key="1">
    <citation type="journal article" date="2014" name="ISME J.">
        <title>Candidatus Competibacter-lineage genomes retrieved from metagenomes reveal functional metabolic diversity.</title>
        <authorList>
            <person name="McIlroy S.J."/>
            <person name="Albertsen M."/>
            <person name="Andresen E.K."/>
            <person name="Saunders A.M."/>
            <person name="Kristiansen R."/>
            <person name="Stokholm-Bjerregaard M."/>
            <person name="Nielsen K.L."/>
            <person name="Nielsen P.H."/>
        </authorList>
    </citation>
    <scope>NUCLEOTIDE SEQUENCE [LARGE SCALE GENOMIC DNA]</scope>
    <source>
        <strain evidence="2 3">Run_B_J11</strain>
    </source>
</reference>
<proteinExistence type="predicted"/>
<keyword evidence="1" id="KW-0472">Membrane</keyword>
<feature type="transmembrane region" description="Helical" evidence="1">
    <location>
        <begin position="12"/>
        <end position="32"/>
    </location>
</feature>
<keyword evidence="1" id="KW-0812">Transmembrane</keyword>
<keyword evidence="1" id="KW-1133">Transmembrane helix</keyword>
<sequence>MSLRCGAAGGKVWVYWGLVFYLALAIGAQPYWLNYSVIEGYLKTAMRPRNTTGAFRERDRAGTGREAIDRVSLTSFLPTRP</sequence>
<protein>
    <submittedName>
        <fullName evidence="2">Uncharacterized protein</fullName>
    </submittedName>
</protein>
<dbReference type="EMBL" id="CBTK010000178">
    <property type="protein sequence ID" value="CDH45567.1"/>
    <property type="molecule type" value="Genomic_DNA"/>
</dbReference>
<organism evidence="2 3">
    <name type="scientific">Candidatus Contendobacter odensis Run_B_J11</name>
    <dbReference type="NCBI Taxonomy" id="1400861"/>
    <lineage>
        <taxon>Bacteria</taxon>
        <taxon>Pseudomonadati</taxon>
        <taxon>Pseudomonadota</taxon>
        <taxon>Gammaproteobacteria</taxon>
        <taxon>Candidatus Competibacteraceae</taxon>
        <taxon>Candidatus Contendibacter</taxon>
    </lineage>
</organism>
<accession>A0A7U7GCE5</accession>
<dbReference type="Proteomes" id="UP000019184">
    <property type="component" value="Unassembled WGS sequence"/>
</dbReference>